<name>A0A6I6JXR6_9BACT</name>
<dbReference type="PANTHER" id="PTHR43827:SF3">
    <property type="entry name" value="NADP-DEPENDENT OXIDOREDUCTASE DOMAIN-CONTAINING PROTEIN"/>
    <property type="match status" value="1"/>
</dbReference>
<dbReference type="PROSITE" id="PS00062">
    <property type="entry name" value="ALDOKETO_REDUCTASE_2"/>
    <property type="match status" value="1"/>
</dbReference>
<dbReference type="PANTHER" id="PTHR43827">
    <property type="entry name" value="2,5-DIKETO-D-GLUCONIC ACID REDUCTASE"/>
    <property type="match status" value="1"/>
</dbReference>
<organism evidence="9 10">
    <name type="scientific">Maribellus comscasis</name>
    <dbReference type="NCBI Taxonomy" id="2681766"/>
    <lineage>
        <taxon>Bacteria</taxon>
        <taxon>Pseudomonadati</taxon>
        <taxon>Bacteroidota</taxon>
        <taxon>Bacteroidia</taxon>
        <taxon>Marinilabiliales</taxon>
        <taxon>Prolixibacteraceae</taxon>
        <taxon>Maribellus</taxon>
    </lineage>
</organism>
<evidence type="ECO:0000313" key="9">
    <source>
        <dbReference type="EMBL" id="QGY42494.1"/>
    </source>
</evidence>
<gene>
    <name evidence="9" type="ORF">GM418_02145</name>
</gene>
<accession>A0A6I6JXR6</accession>
<evidence type="ECO:0000259" key="8">
    <source>
        <dbReference type="Pfam" id="PF00248"/>
    </source>
</evidence>
<dbReference type="FunFam" id="3.20.20.100:FF:000002">
    <property type="entry name" value="2,5-diketo-D-gluconic acid reductase A"/>
    <property type="match status" value="1"/>
</dbReference>
<evidence type="ECO:0000256" key="2">
    <source>
        <dbReference type="ARBA" id="ARBA00022857"/>
    </source>
</evidence>
<dbReference type="Proteomes" id="UP000428260">
    <property type="component" value="Chromosome"/>
</dbReference>
<comment type="similarity">
    <text evidence="1">Belongs to the aldo/keto reductase family.</text>
</comment>
<keyword evidence="3" id="KW-0560">Oxidoreductase</keyword>
<evidence type="ECO:0000313" key="10">
    <source>
        <dbReference type="Proteomes" id="UP000428260"/>
    </source>
</evidence>
<dbReference type="InterPro" id="IPR020471">
    <property type="entry name" value="AKR"/>
</dbReference>
<feature type="site" description="Lowers pKa of active site Tyr" evidence="7">
    <location>
        <position position="70"/>
    </location>
</feature>
<evidence type="ECO:0000256" key="6">
    <source>
        <dbReference type="PIRSR" id="PIRSR000097-2"/>
    </source>
</evidence>
<keyword evidence="2" id="KW-0521">NADP</keyword>
<dbReference type="Pfam" id="PF00248">
    <property type="entry name" value="Aldo_ket_red"/>
    <property type="match status" value="1"/>
</dbReference>
<sequence>MPLLNGVEIPKLGLGTWFIRDENAAQAVKDAVEMGYWHIDSAQAYQNERGVGEGIRTCGVKREELFVTTKLAAEVKSYDKAVASINISLKTLGLDYIDMMIIHSPKPWMEFHENDSYSDGNRQAWKALEEAYKAGKIRAIGVSNFQKADIENILEVCTVKPMVNQILAHISNTPNGLIEYCKENDVLVEAYSPIVHGELMKNREVKKIAKKYGASVPQLGIRYCLELDLLPLPKTANPAHMKNNADVDFVISAEDMEFLKNVEQIENYGEASMFPVYGGKLK</sequence>
<reference evidence="9 10" key="1">
    <citation type="submission" date="2019-11" db="EMBL/GenBank/DDBJ databases">
        <authorList>
            <person name="Zheng R.K."/>
            <person name="Sun C.M."/>
        </authorList>
    </citation>
    <scope>NUCLEOTIDE SEQUENCE [LARGE SCALE GENOMIC DNA]</scope>
    <source>
        <strain evidence="9 10">WC007</strain>
    </source>
</reference>
<feature type="active site" description="Proton donor" evidence="5">
    <location>
        <position position="45"/>
    </location>
</feature>
<feature type="domain" description="NADP-dependent oxidoreductase" evidence="8">
    <location>
        <begin position="11"/>
        <end position="261"/>
    </location>
</feature>
<dbReference type="PIRSF" id="PIRSF000097">
    <property type="entry name" value="AKR"/>
    <property type="match status" value="1"/>
</dbReference>
<evidence type="ECO:0000256" key="1">
    <source>
        <dbReference type="ARBA" id="ARBA00007905"/>
    </source>
</evidence>
<dbReference type="SUPFAM" id="SSF51430">
    <property type="entry name" value="NAD(P)-linked oxidoreductase"/>
    <property type="match status" value="1"/>
</dbReference>
<proteinExistence type="inferred from homology"/>
<evidence type="ECO:0000256" key="3">
    <source>
        <dbReference type="ARBA" id="ARBA00023002"/>
    </source>
</evidence>
<dbReference type="GO" id="GO:0016616">
    <property type="term" value="F:oxidoreductase activity, acting on the CH-OH group of donors, NAD or NADP as acceptor"/>
    <property type="evidence" value="ECO:0007669"/>
    <property type="project" value="UniProtKB-ARBA"/>
</dbReference>
<dbReference type="CDD" id="cd19071">
    <property type="entry name" value="AKR_AKR1-5-like"/>
    <property type="match status" value="1"/>
</dbReference>
<dbReference type="AlphaFoldDB" id="A0A6I6JXR6"/>
<dbReference type="InterPro" id="IPR018170">
    <property type="entry name" value="Aldo/ket_reductase_CS"/>
</dbReference>
<evidence type="ECO:0000256" key="4">
    <source>
        <dbReference type="ARBA" id="ARBA00049445"/>
    </source>
</evidence>
<feature type="binding site" evidence="6">
    <location>
        <position position="103"/>
    </location>
    <ligand>
        <name>substrate</name>
    </ligand>
</feature>
<comment type="catalytic activity">
    <reaction evidence="4">
        <text>hydroxyacetone + NADP(+) = methylglyoxal + NADPH + H(+)</text>
        <dbReference type="Rhea" id="RHEA:27986"/>
        <dbReference type="ChEBI" id="CHEBI:15378"/>
        <dbReference type="ChEBI" id="CHEBI:17158"/>
        <dbReference type="ChEBI" id="CHEBI:27957"/>
        <dbReference type="ChEBI" id="CHEBI:57783"/>
        <dbReference type="ChEBI" id="CHEBI:58349"/>
    </reaction>
</comment>
<evidence type="ECO:0000256" key="7">
    <source>
        <dbReference type="PIRSR" id="PIRSR000097-3"/>
    </source>
</evidence>
<dbReference type="EMBL" id="CP046401">
    <property type="protein sequence ID" value="QGY42494.1"/>
    <property type="molecule type" value="Genomic_DNA"/>
</dbReference>
<dbReference type="PRINTS" id="PR00069">
    <property type="entry name" value="ALDKETRDTASE"/>
</dbReference>
<dbReference type="Gene3D" id="3.20.20.100">
    <property type="entry name" value="NADP-dependent oxidoreductase domain"/>
    <property type="match status" value="1"/>
</dbReference>
<dbReference type="KEGG" id="mcos:GM418_02145"/>
<keyword evidence="10" id="KW-1185">Reference proteome</keyword>
<dbReference type="InterPro" id="IPR036812">
    <property type="entry name" value="NAD(P)_OxRdtase_dom_sf"/>
</dbReference>
<dbReference type="InterPro" id="IPR023210">
    <property type="entry name" value="NADP_OxRdtase_dom"/>
</dbReference>
<protein>
    <submittedName>
        <fullName evidence="9">Aldo/keto reductase</fullName>
    </submittedName>
</protein>
<evidence type="ECO:0000256" key="5">
    <source>
        <dbReference type="PIRSR" id="PIRSR000097-1"/>
    </source>
</evidence>